<dbReference type="SUPFAM" id="SSF56487">
    <property type="entry name" value="SRCR-like"/>
    <property type="match status" value="1"/>
</dbReference>
<evidence type="ECO:0000259" key="9">
    <source>
        <dbReference type="PROSITE" id="PS50240"/>
    </source>
</evidence>
<keyword evidence="5" id="KW-0325">Glycoprotein</keyword>
<dbReference type="Gene3D" id="3.10.250.10">
    <property type="entry name" value="SRCR-like domain"/>
    <property type="match status" value="1"/>
</dbReference>
<dbReference type="InterPro" id="IPR033116">
    <property type="entry name" value="TRYPSIN_SER"/>
</dbReference>
<dbReference type="PRINTS" id="PR00722">
    <property type="entry name" value="CHYMOTRYPSIN"/>
</dbReference>
<evidence type="ECO:0000256" key="4">
    <source>
        <dbReference type="ARBA" id="ARBA00023157"/>
    </source>
</evidence>
<dbReference type="SMART" id="SM00202">
    <property type="entry name" value="SR"/>
    <property type="match status" value="1"/>
</dbReference>
<evidence type="ECO:0000313" key="11">
    <source>
        <dbReference type="EMBL" id="KAJ7427399.1"/>
    </source>
</evidence>
<evidence type="ECO:0000256" key="8">
    <source>
        <dbReference type="RuleBase" id="RU363034"/>
    </source>
</evidence>
<dbReference type="InterPro" id="IPR001314">
    <property type="entry name" value="Peptidase_S1A"/>
</dbReference>
<dbReference type="InterPro" id="IPR001190">
    <property type="entry name" value="SRCR"/>
</dbReference>
<dbReference type="PROSITE" id="PS50287">
    <property type="entry name" value="SRCR_2"/>
    <property type="match status" value="1"/>
</dbReference>
<dbReference type="Pfam" id="PF00089">
    <property type="entry name" value="Trypsin"/>
    <property type="match status" value="1"/>
</dbReference>
<keyword evidence="2 8" id="KW-0378">Hydrolase</keyword>
<dbReference type="CDD" id="cd00190">
    <property type="entry name" value="Tryp_SPc"/>
    <property type="match status" value="1"/>
</dbReference>
<organism evidence="11 12">
    <name type="scientific">Willisornis vidua</name>
    <name type="common">Xingu scale-backed antbird</name>
    <dbReference type="NCBI Taxonomy" id="1566151"/>
    <lineage>
        <taxon>Eukaryota</taxon>
        <taxon>Metazoa</taxon>
        <taxon>Chordata</taxon>
        <taxon>Craniata</taxon>
        <taxon>Vertebrata</taxon>
        <taxon>Euteleostomi</taxon>
        <taxon>Archelosauria</taxon>
        <taxon>Archosauria</taxon>
        <taxon>Dinosauria</taxon>
        <taxon>Saurischia</taxon>
        <taxon>Theropoda</taxon>
        <taxon>Coelurosauria</taxon>
        <taxon>Aves</taxon>
        <taxon>Neognathae</taxon>
        <taxon>Neoaves</taxon>
        <taxon>Telluraves</taxon>
        <taxon>Australaves</taxon>
        <taxon>Passeriformes</taxon>
        <taxon>Thamnophilidae</taxon>
        <taxon>Willisornis</taxon>
    </lineage>
</organism>
<feature type="disulfide bond" evidence="6">
    <location>
        <begin position="210"/>
        <end position="225"/>
    </location>
</feature>
<dbReference type="SMART" id="SM00192">
    <property type="entry name" value="LDLa"/>
    <property type="match status" value="1"/>
</dbReference>
<dbReference type="InterPro" id="IPR043504">
    <property type="entry name" value="Peptidase_S1_PA_chymotrypsin"/>
</dbReference>
<evidence type="ECO:0000256" key="6">
    <source>
        <dbReference type="PROSITE-ProRule" id="PRU00124"/>
    </source>
</evidence>
<dbReference type="InterPro" id="IPR018114">
    <property type="entry name" value="TRYPSIN_HIS"/>
</dbReference>
<keyword evidence="1 8" id="KW-0645">Protease</keyword>
<dbReference type="InterPro" id="IPR009003">
    <property type="entry name" value="Peptidase_S1_PA"/>
</dbReference>
<dbReference type="CDD" id="cd00112">
    <property type="entry name" value="LDLa"/>
    <property type="match status" value="1"/>
</dbReference>
<dbReference type="GO" id="GO:0008233">
    <property type="term" value="F:peptidase activity"/>
    <property type="evidence" value="ECO:0007669"/>
    <property type="project" value="UniProtKB-KW"/>
</dbReference>
<dbReference type="InterPro" id="IPR001254">
    <property type="entry name" value="Trypsin_dom"/>
</dbReference>
<comment type="caution">
    <text evidence="11">The sequence shown here is derived from an EMBL/GenBank/DDBJ whole genome shotgun (WGS) entry which is preliminary data.</text>
</comment>
<evidence type="ECO:0000256" key="3">
    <source>
        <dbReference type="ARBA" id="ARBA00022825"/>
    </source>
</evidence>
<dbReference type="PANTHER" id="PTHR24252:SF30">
    <property type="entry name" value="TRANSMEMBRANE SERINE PROTEASE 2"/>
    <property type="match status" value="1"/>
</dbReference>
<evidence type="ECO:0000313" key="12">
    <source>
        <dbReference type="Proteomes" id="UP001145742"/>
    </source>
</evidence>
<dbReference type="PROSITE" id="PS00134">
    <property type="entry name" value="TRYPSIN_HIS"/>
    <property type="match status" value="1"/>
</dbReference>
<keyword evidence="11" id="KW-0472">Membrane</keyword>
<evidence type="ECO:0000256" key="2">
    <source>
        <dbReference type="ARBA" id="ARBA00022801"/>
    </source>
</evidence>
<keyword evidence="4 6" id="KW-1015">Disulfide bond</keyword>
<proteinExistence type="predicted"/>
<dbReference type="PROSITE" id="PS01209">
    <property type="entry name" value="LDLRA_1"/>
    <property type="match status" value="1"/>
</dbReference>
<keyword evidence="12" id="KW-1185">Reference proteome</keyword>
<dbReference type="PROSITE" id="PS50068">
    <property type="entry name" value="LDLRA_2"/>
    <property type="match status" value="1"/>
</dbReference>
<evidence type="ECO:0000256" key="1">
    <source>
        <dbReference type="ARBA" id="ARBA00022670"/>
    </source>
</evidence>
<dbReference type="SUPFAM" id="SSF57424">
    <property type="entry name" value="LDL receptor-like module"/>
    <property type="match status" value="1"/>
</dbReference>
<gene>
    <name evidence="11" type="primary">Tmprss2</name>
    <name evidence="11" type="ORF">WISP_07495</name>
</gene>
<comment type="caution">
    <text evidence="7">Lacks conserved residue(s) required for the propagation of feature annotation.</text>
</comment>
<evidence type="ECO:0000256" key="5">
    <source>
        <dbReference type="ARBA" id="ARBA00023180"/>
    </source>
</evidence>
<feature type="domain" description="SRCR" evidence="10">
    <location>
        <begin position="235"/>
        <end position="320"/>
    </location>
</feature>
<dbReference type="GO" id="GO:0006508">
    <property type="term" value="P:proteolysis"/>
    <property type="evidence" value="ECO:0007669"/>
    <property type="project" value="UniProtKB-KW"/>
</dbReference>
<dbReference type="Proteomes" id="UP001145742">
    <property type="component" value="Unassembled WGS sequence"/>
</dbReference>
<dbReference type="InterPro" id="IPR036055">
    <property type="entry name" value="LDL_receptor-like_sf"/>
</dbReference>
<dbReference type="InterPro" id="IPR002172">
    <property type="entry name" value="LDrepeatLR_classA_rpt"/>
</dbReference>
<name>A0ABQ9DTS2_9PASS</name>
<sequence length="577" mass="63326">MQRDKVALPLGQNIGAYPPVVIQAWSALSSSNAMVVGQQCPKILQQRIRNKNILLQLVNCPLSLGRAALPDSCEELGKNGCDIKPSRIPEALVTSLMDLLPVCFRNSLDIPGVVTGQNGVGPPPYYENHGFQAEHIYPAQQAVGANPYPQYFSTNAPSVPTYVPRVHTQQSTRPVARSSGRTCASIENHCLGSLIECGSSGVCMSPSQWCDGVSDCPNGEDETRCVRLFGPNFILEVYSPLSKSWYPVCQDDWNDDYGKIACKDMGYNVDTYYYSRGVVPEVSFKSYMKLNTSAGNIDLYKKLYSSDSCSSGNVVSLRCIECGLSTKSVNIMNRIVGGSGAVLGQWPWQVSLHVEGTHVCGGSIITRQWIVTAAHCVEGRFSDPHSWRVYAGILNQDEMFFKSGYRVHQIISHPDYDTDSKDNDVALMKLESPLSFTGKTSNNLNYVAVPLIERSRCNSVYIYNGMILPTMICAGDLAGGIDSCQGDSGGPLVTNKNSVWWLVGDTSWGTGCATPNKPGVYGNMTVFTDWIYRNMQDIQVLPSVELSIRLKISGIQETEPLSLSLQIRELKKEAQQN</sequence>
<dbReference type="EMBL" id="WHWB01031958">
    <property type="protein sequence ID" value="KAJ7427399.1"/>
    <property type="molecule type" value="Genomic_DNA"/>
</dbReference>
<dbReference type="InterPro" id="IPR036772">
    <property type="entry name" value="SRCR-like_dom_sf"/>
</dbReference>
<dbReference type="InterPro" id="IPR023415">
    <property type="entry name" value="LDLR_class-A_CS"/>
</dbReference>
<dbReference type="SUPFAM" id="SSF50494">
    <property type="entry name" value="Trypsin-like serine proteases"/>
    <property type="match status" value="1"/>
</dbReference>
<evidence type="ECO:0000256" key="7">
    <source>
        <dbReference type="PROSITE-ProRule" id="PRU00196"/>
    </source>
</evidence>
<dbReference type="Pfam" id="PF15494">
    <property type="entry name" value="SRCR_2"/>
    <property type="match status" value="1"/>
</dbReference>
<keyword evidence="11" id="KW-0812">Transmembrane</keyword>
<dbReference type="Gene3D" id="2.40.10.10">
    <property type="entry name" value="Trypsin-like serine proteases"/>
    <property type="match status" value="2"/>
</dbReference>
<accession>A0ABQ9DTS2</accession>
<evidence type="ECO:0000259" key="10">
    <source>
        <dbReference type="PROSITE" id="PS50287"/>
    </source>
</evidence>
<dbReference type="PROSITE" id="PS00135">
    <property type="entry name" value="TRYPSIN_SER"/>
    <property type="match status" value="1"/>
</dbReference>
<dbReference type="PROSITE" id="PS50240">
    <property type="entry name" value="TRYPSIN_DOM"/>
    <property type="match status" value="1"/>
</dbReference>
<keyword evidence="3 8" id="KW-0720">Serine protease</keyword>
<protein>
    <submittedName>
        <fullName evidence="11">Transmembrane protease serine 2</fullName>
    </submittedName>
</protein>
<feature type="domain" description="Peptidase S1" evidence="9">
    <location>
        <begin position="335"/>
        <end position="536"/>
    </location>
</feature>
<dbReference type="SMART" id="SM00020">
    <property type="entry name" value="Tryp_SPc"/>
    <property type="match status" value="1"/>
</dbReference>
<dbReference type="PANTHER" id="PTHR24252">
    <property type="entry name" value="ACROSIN-RELATED"/>
    <property type="match status" value="1"/>
</dbReference>
<reference evidence="11" key="1">
    <citation type="submission" date="2019-10" db="EMBL/GenBank/DDBJ databases">
        <authorList>
            <person name="Soares A.E.R."/>
            <person name="Aleixo A."/>
            <person name="Schneider P."/>
            <person name="Miyaki C.Y."/>
            <person name="Schneider M.P."/>
            <person name="Mello C."/>
            <person name="Vasconcelos A.T.R."/>
        </authorList>
    </citation>
    <scope>NUCLEOTIDE SEQUENCE</scope>
    <source>
        <tissue evidence="11">Muscle</tissue>
    </source>
</reference>
<dbReference type="Gene3D" id="4.10.400.10">
    <property type="entry name" value="Low-density Lipoprotein Receptor"/>
    <property type="match status" value="1"/>
</dbReference>